<keyword evidence="1" id="KW-0472">Membrane</keyword>
<dbReference type="AlphaFoldDB" id="A0A5S9F5Z5"/>
<protein>
    <submittedName>
        <fullName evidence="3">3-beta hydroxysteroid dehydrogenase</fullName>
    </submittedName>
</protein>
<dbReference type="InterPro" id="IPR016040">
    <property type="entry name" value="NAD(P)-bd_dom"/>
</dbReference>
<feature type="domain" description="NAD(P)-binding" evidence="2">
    <location>
        <begin position="39"/>
        <end position="180"/>
    </location>
</feature>
<accession>A0A5S9F5Z5</accession>
<reference evidence="3 4" key="1">
    <citation type="submission" date="2019-08" db="EMBL/GenBank/DDBJ databases">
        <title>Complete genome sequence of Candidatus Uab amorphum.</title>
        <authorList>
            <person name="Shiratori T."/>
            <person name="Suzuki S."/>
            <person name="Kakizawa Y."/>
            <person name="Ishida K."/>
        </authorList>
    </citation>
    <scope>NUCLEOTIDE SEQUENCE [LARGE SCALE GENOMIC DNA]</scope>
    <source>
        <strain evidence="3 4">SRT547</strain>
    </source>
</reference>
<dbReference type="InterPro" id="IPR051207">
    <property type="entry name" value="ComplexI_NDUFA9_subunit"/>
</dbReference>
<dbReference type="Proteomes" id="UP000326354">
    <property type="component" value="Chromosome"/>
</dbReference>
<sequence>MKGFNKSCLRMESEPHELVSQIAMELMMVKDKKSVLIAGSTGYLGKHLVKAFSQSGYHVIALARNPGKLDSLADLIDKTIVIDPTNKSSLKGQMKNIDYVISALGITKQKDNLGYWDVDFLANKNILEEAIVSGVSRFAYVHVLEADRIKGDMVTAKSAFVKLLRHSPIDSTIICPSGFFSDMCEFLNMGKSGRIYLFGNGEPKLNPIHGEDLAIEIERAVANKIDWLDIGGPEIFTQNEIAQLAFSVLGKPVIIVNIPFCFAKIIILLAKLLGFRRKIGPLEFFASAFSGDMCATKFGNHHLKVFFQEQLP</sequence>
<keyword evidence="1" id="KW-1133">Transmembrane helix</keyword>
<dbReference type="RefSeq" id="WP_151971180.1">
    <property type="nucleotide sequence ID" value="NZ_AP019860.1"/>
</dbReference>
<proteinExistence type="predicted"/>
<name>A0A5S9F5Z5_UABAM</name>
<dbReference type="GO" id="GO:0044877">
    <property type="term" value="F:protein-containing complex binding"/>
    <property type="evidence" value="ECO:0007669"/>
    <property type="project" value="TreeGrafter"/>
</dbReference>
<keyword evidence="4" id="KW-1185">Reference proteome</keyword>
<dbReference type="KEGG" id="uam:UABAM_05555"/>
<dbReference type="EMBL" id="AP019860">
    <property type="protein sequence ID" value="BBM87152.1"/>
    <property type="molecule type" value="Genomic_DNA"/>
</dbReference>
<evidence type="ECO:0000256" key="1">
    <source>
        <dbReference type="SAM" id="Phobius"/>
    </source>
</evidence>
<dbReference type="SUPFAM" id="SSF51735">
    <property type="entry name" value="NAD(P)-binding Rossmann-fold domains"/>
    <property type="match status" value="1"/>
</dbReference>
<evidence type="ECO:0000259" key="2">
    <source>
        <dbReference type="Pfam" id="PF13460"/>
    </source>
</evidence>
<evidence type="ECO:0000313" key="4">
    <source>
        <dbReference type="Proteomes" id="UP000326354"/>
    </source>
</evidence>
<dbReference type="PANTHER" id="PTHR12126:SF11">
    <property type="entry name" value="NADH DEHYDROGENASE [UBIQUINONE] 1 ALPHA SUBCOMPLEX SUBUNIT 9, MITOCHONDRIAL"/>
    <property type="match status" value="1"/>
</dbReference>
<dbReference type="OrthoDB" id="9774199at2"/>
<gene>
    <name evidence="3" type="ORF">UABAM_05555</name>
</gene>
<dbReference type="CDD" id="cd05243">
    <property type="entry name" value="SDR_a5"/>
    <property type="match status" value="1"/>
</dbReference>
<dbReference type="Pfam" id="PF13460">
    <property type="entry name" value="NAD_binding_10"/>
    <property type="match status" value="1"/>
</dbReference>
<dbReference type="InterPro" id="IPR036291">
    <property type="entry name" value="NAD(P)-bd_dom_sf"/>
</dbReference>
<feature type="transmembrane region" description="Helical" evidence="1">
    <location>
        <begin position="253"/>
        <end position="273"/>
    </location>
</feature>
<dbReference type="PANTHER" id="PTHR12126">
    <property type="entry name" value="NADH-UBIQUINONE OXIDOREDUCTASE 39 KDA SUBUNIT-RELATED"/>
    <property type="match status" value="1"/>
</dbReference>
<organism evidence="3 4">
    <name type="scientific">Uabimicrobium amorphum</name>
    <dbReference type="NCBI Taxonomy" id="2596890"/>
    <lineage>
        <taxon>Bacteria</taxon>
        <taxon>Pseudomonadati</taxon>
        <taxon>Planctomycetota</taxon>
        <taxon>Candidatus Uabimicrobiia</taxon>
        <taxon>Candidatus Uabimicrobiales</taxon>
        <taxon>Candidatus Uabimicrobiaceae</taxon>
        <taxon>Candidatus Uabimicrobium</taxon>
    </lineage>
</organism>
<dbReference type="Gene3D" id="3.40.50.720">
    <property type="entry name" value="NAD(P)-binding Rossmann-like Domain"/>
    <property type="match status" value="1"/>
</dbReference>
<keyword evidence="1" id="KW-0812">Transmembrane</keyword>
<evidence type="ECO:0000313" key="3">
    <source>
        <dbReference type="EMBL" id="BBM87152.1"/>
    </source>
</evidence>